<sequence>MTWQRRRVALVVLVVVGGWLAIALGTARGVNSHEFRRNEVCMDPPQGTA</sequence>
<name>A0A1C6S270_9ACTN</name>
<dbReference type="EMBL" id="FMHV01000002">
    <property type="protein sequence ID" value="SCL23422.1"/>
    <property type="molecule type" value="Genomic_DNA"/>
</dbReference>
<dbReference type="AlphaFoldDB" id="A0A1C6S270"/>
<organism evidence="1 2">
    <name type="scientific">Micromonospora rhizosphaerae</name>
    <dbReference type="NCBI Taxonomy" id="568872"/>
    <lineage>
        <taxon>Bacteria</taxon>
        <taxon>Bacillati</taxon>
        <taxon>Actinomycetota</taxon>
        <taxon>Actinomycetes</taxon>
        <taxon>Micromonosporales</taxon>
        <taxon>Micromonosporaceae</taxon>
        <taxon>Micromonospora</taxon>
    </lineage>
</organism>
<protein>
    <submittedName>
        <fullName evidence="1">Uncharacterized protein</fullName>
    </submittedName>
</protein>
<dbReference type="Proteomes" id="UP000199413">
    <property type="component" value="Unassembled WGS sequence"/>
</dbReference>
<keyword evidence="2" id="KW-1185">Reference proteome</keyword>
<accession>A0A1C6S270</accession>
<evidence type="ECO:0000313" key="1">
    <source>
        <dbReference type="EMBL" id="SCL23422.1"/>
    </source>
</evidence>
<dbReference type="RefSeq" id="WP_176731684.1">
    <property type="nucleotide sequence ID" value="NZ_FMHV01000002.1"/>
</dbReference>
<reference evidence="2" key="1">
    <citation type="submission" date="2016-06" db="EMBL/GenBank/DDBJ databases">
        <authorList>
            <person name="Varghese N."/>
            <person name="Submissions Spin"/>
        </authorList>
    </citation>
    <scope>NUCLEOTIDE SEQUENCE [LARGE SCALE GENOMIC DNA]</scope>
    <source>
        <strain evidence="2">DSM 45431</strain>
    </source>
</reference>
<dbReference type="STRING" id="568872.GA0070624_2734"/>
<gene>
    <name evidence="1" type="ORF">GA0070624_2734</name>
</gene>
<evidence type="ECO:0000313" key="2">
    <source>
        <dbReference type="Proteomes" id="UP000199413"/>
    </source>
</evidence>
<proteinExistence type="predicted"/>